<reference evidence="1" key="1">
    <citation type="submission" date="2020-03" db="EMBL/GenBank/DDBJ databases">
        <title>Solimonas marina sp. nov., isolated from deep seawater of the Pacific Ocean.</title>
        <authorList>
            <person name="Liu X."/>
            <person name="Lai Q."/>
            <person name="Sun F."/>
            <person name="Gai Y."/>
            <person name="Li G."/>
            <person name="Shao Z."/>
        </authorList>
    </citation>
    <scope>NUCLEOTIDE SEQUENCE</scope>
    <source>
        <strain evidence="1">C16B3</strain>
    </source>
</reference>
<comment type="caution">
    <text evidence="1">The sequence shown here is derived from an EMBL/GenBank/DDBJ whole genome shotgun (WGS) entry which is preliminary data.</text>
</comment>
<dbReference type="Proteomes" id="UP000653472">
    <property type="component" value="Unassembled WGS sequence"/>
</dbReference>
<keyword evidence="2" id="KW-1185">Reference proteome</keyword>
<proteinExistence type="predicted"/>
<gene>
    <name evidence="1" type="ORF">G7Y82_18030</name>
</gene>
<evidence type="ECO:0000313" key="2">
    <source>
        <dbReference type="Proteomes" id="UP000653472"/>
    </source>
</evidence>
<protein>
    <submittedName>
        <fullName evidence="1">Uncharacterized protein</fullName>
    </submittedName>
</protein>
<evidence type="ECO:0000313" key="1">
    <source>
        <dbReference type="EMBL" id="NKF24215.1"/>
    </source>
</evidence>
<sequence>MGRRMRITHESLLRLISSNADDTSAPGARYFHTSGWALRPRRPEDQSASSPANWKLVWHEDDASADHRAAVESAAAEFAEIYDVIW</sequence>
<dbReference type="RefSeq" id="WP_168149541.1">
    <property type="nucleotide sequence ID" value="NZ_JAAVXB010000012.1"/>
</dbReference>
<name>A0A970B803_9GAMM</name>
<dbReference type="AlphaFoldDB" id="A0A970B803"/>
<accession>A0A970B803</accession>
<organism evidence="1 2">
    <name type="scientific">Solimonas marina</name>
    <dbReference type="NCBI Taxonomy" id="2714601"/>
    <lineage>
        <taxon>Bacteria</taxon>
        <taxon>Pseudomonadati</taxon>
        <taxon>Pseudomonadota</taxon>
        <taxon>Gammaproteobacteria</taxon>
        <taxon>Nevskiales</taxon>
        <taxon>Nevskiaceae</taxon>
        <taxon>Solimonas</taxon>
    </lineage>
</organism>
<dbReference type="EMBL" id="JAAVXB010000012">
    <property type="protein sequence ID" value="NKF24215.1"/>
    <property type="molecule type" value="Genomic_DNA"/>
</dbReference>